<dbReference type="Gene3D" id="1.20.1050.80">
    <property type="entry name" value="VPS9 domain"/>
    <property type="match status" value="1"/>
</dbReference>
<feature type="repeat" description="RCC1" evidence="2">
    <location>
        <begin position="681"/>
        <end position="735"/>
    </location>
</feature>
<reference evidence="4" key="1">
    <citation type="journal article" date="2011" name="PLoS Biol.">
        <title>Gene gain and loss during evolution of obligate parasitism in the white rust pathogen of Arabidopsis thaliana.</title>
        <authorList>
            <person name="Kemen E."/>
            <person name="Gardiner A."/>
            <person name="Schultz-Larsen T."/>
            <person name="Kemen A.C."/>
            <person name="Balmuth A.L."/>
            <person name="Robert-Seilaniantz A."/>
            <person name="Bailey K."/>
            <person name="Holub E."/>
            <person name="Studholme D.J."/>
            <person name="Maclean D."/>
            <person name="Jones J.D."/>
        </authorList>
    </citation>
    <scope>NUCLEOTIDE SEQUENCE</scope>
</reference>
<evidence type="ECO:0000256" key="1">
    <source>
        <dbReference type="ARBA" id="ARBA00022737"/>
    </source>
</evidence>
<feature type="repeat" description="RCC1" evidence="2">
    <location>
        <begin position="561"/>
        <end position="613"/>
    </location>
</feature>
<feature type="repeat" description="RCC1" evidence="2">
    <location>
        <begin position="504"/>
        <end position="560"/>
    </location>
</feature>
<name>F0WZN8_9STRA</name>
<dbReference type="InterPro" id="IPR000408">
    <property type="entry name" value="Reg_chr_condens"/>
</dbReference>
<dbReference type="EMBL" id="FR824479">
    <property type="protein sequence ID" value="CCA26964.1"/>
    <property type="molecule type" value="Genomic_DNA"/>
</dbReference>
<reference evidence="4" key="2">
    <citation type="submission" date="2011-02" db="EMBL/GenBank/DDBJ databases">
        <authorList>
            <person name="MacLean D."/>
        </authorList>
    </citation>
    <scope>NUCLEOTIDE SEQUENCE</scope>
</reference>
<dbReference type="PROSITE" id="PS51205">
    <property type="entry name" value="VPS9"/>
    <property type="match status" value="1"/>
</dbReference>
<dbReference type="PANTHER" id="PTHR22870:SF466">
    <property type="entry name" value="ANKYRIN REPEAT-CONTAINING PROTEIN"/>
    <property type="match status" value="1"/>
</dbReference>
<organism evidence="4">
    <name type="scientific">Albugo laibachii Nc14</name>
    <dbReference type="NCBI Taxonomy" id="890382"/>
    <lineage>
        <taxon>Eukaryota</taxon>
        <taxon>Sar</taxon>
        <taxon>Stramenopiles</taxon>
        <taxon>Oomycota</taxon>
        <taxon>Peronosporomycetes</taxon>
        <taxon>Albuginales</taxon>
        <taxon>Albuginaceae</taxon>
        <taxon>Albugo</taxon>
    </lineage>
</organism>
<dbReference type="PRINTS" id="PR00633">
    <property type="entry name" value="RCCNDNSATION"/>
</dbReference>
<dbReference type="PANTHER" id="PTHR22870">
    <property type="entry name" value="REGULATOR OF CHROMOSOME CONDENSATION"/>
    <property type="match status" value="1"/>
</dbReference>
<dbReference type="Pfam" id="PF25390">
    <property type="entry name" value="WD40_RLD"/>
    <property type="match status" value="1"/>
</dbReference>
<dbReference type="AlphaFoldDB" id="F0WZN8"/>
<dbReference type="SUPFAM" id="SSF109993">
    <property type="entry name" value="VPS9 domain"/>
    <property type="match status" value="1"/>
</dbReference>
<dbReference type="Pfam" id="PF02204">
    <property type="entry name" value="VPS9"/>
    <property type="match status" value="1"/>
</dbReference>
<feature type="domain" description="VPS9" evidence="3">
    <location>
        <begin position="245"/>
        <end position="401"/>
    </location>
</feature>
<dbReference type="Gene3D" id="2.130.10.30">
    <property type="entry name" value="Regulator of chromosome condensation 1/beta-lactamase-inhibitor protein II"/>
    <property type="match status" value="1"/>
</dbReference>
<dbReference type="HOGENOM" id="CLU_334798_0_0_1"/>
<dbReference type="InterPro" id="IPR051210">
    <property type="entry name" value="Ub_ligase/GEF_domain"/>
</dbReference>
<evidence type="ECO:0000256" key="2">
    <source>
        <dbReference type="PROSITE-ProRule" id="PRU00235"/>
    </source>
</evidence>
<gene>
    <name evidence="4" type="primary">AlNc14C436G11629</name>
    <name evidence="4" type="ORF">ALNC14_131080</name>
</gene>
<dbReference type="PROSITE" id="PS50012">
    <property type="entry name" value="RCC1_3"/>
    <property type="match status" value="4"/>
</dbReference>
<evidence type="ECO:0000259" key="3">
    <source>
        <dbReference type="PROSITE" id="PS51205"/>
    </source>
</evidence>
<protein>
    <submittedName>
        <fullName evidence="4">Uncharacterized protein AlNc14C436G11629</fullName>
    </submittedName>
</protein>
<accession>F0WZN8</accession>
<dbReference type="InterPro" id="IPR003123">
    <property type="entry name" value="VPS9"/>
</dbReference>
<evidence type="ECO:0000313" key="4">
    <source>
        <dbReference type="EMBL" id="CCA26964.1"/>
    </source>
</evidence>
<dbReference type="SUPFAM" id="SSF50985">
    <property type="entry name" value="RCC1/BLIP-II"/>
    <property type="match status" value="1"/>
</dbReference>
<keyword evidence="1" id="KW-0677">Repeat</keyword>
<dbReference type="InterPro" id="IPR037191">
    <property type="entry name" value="VPS9_dom_sf"/>
</dbReference>
<feature type="repeat" description="RCC1" evidence="2">
    <location>
        <begin position="614"/>
        <end position="680"/>
    </location>
</feature>
<dbReference type="InterPro" id="IPR009091">
    <property type="entry name" value="RCC1/BLIP-II"/>
</dbReference>
<sequence length="819" mass="92192">MKDANLYQLLADELTSRQRILPYGSLLCVPQSRSLLADQQLNIQDLYNHILIPSSGPNETGDKIAHFETLNGHYVEVDGSAIRTTNGFMEKRIIRILLSEEKTIHHQKITVLHLSCPLVGGISVPTDPDDMDEPTYQGYTAMLRSYLENECVFKHLESVVVKVRRIGVDDQVHARNGRTLVAFIRQEWEEAVRRLANNTTAKTAHDQGSLITFHPATLPIEQVVESFLLERTHSILFESLRQSMQAEEIIFTTSLRYLQFHTPQDLQIAKQFQCEQMEAVACLKTLATCKTPLQMLRVLRDTLQCINKSILHHLHQHHPSDLASYQLTADDLLDQLLFVLIQLSRQTNYPTTKTPIPLPTVLAYIDQYHFINSNATALGFALANFQVAVEFLSLRLHHIKNCASCRPILSKRTNNHQCSQISFQAISQTQISQTQNQTFAQSRKSHMSTETLQPKNPSLYLLSQYQDQHEAGTLPFDRTRVHFESEIAEMSVGFRFFAVTSDSGQVYTWGDNIHGRLGYTLPVGHDRFVSAPKRVRGLLTQKHIRSISCGAYHTLASDVNGHVFSWGSHTRGQLGVPLSSQHVSKPIHVTALCGSYITQVISGEVHSMTVSSNGDVYSWGCNRFWKLGRLTEGDMDASPTRISTDWMTHTLLESGDWQYESSIVRRVFAGKHHNIALTCNGSVFTWGNGKYGQLGQYSYMDICIPTQVTALADTRLIHIVDAALSPKLSFFLAQNGVLYRSGSFESDTFLCPKPMDCPSNRRDMWSNGKSVAYNENSLMILSKEEKLGVCRLGNFDEIPGRVMKVVSNGTHSLLLAEEV</sequence>
<proteinExistence type="predicted"/>
<dbReference type="InterPro" id="IPR058923">
    <property type="entry name" value="RCC1-like_dom"/>
</dbReference>